<dbReference type="InterPro" id="IPR036164">
    <property type="entry name" value="bL21-like_sf"/>
</dbReference>
<proteinExistence type="inferred from homology"/>
<evidence type="ECO:0000256" key="2">
    <source>
        <dbReference type="ARBA" id="ARBA00022980"/>
    </source>
</evidence>
<comment type="function">
    <text evidence="4 5">This protein binds to 23S rRNA in the presence of protein L20.</text>
</comment>
<evidence type="ECO:0000313" key="8">
    <source>
        <dbReference type="Proteomes" id="UP000230837"/>
    </source>
</evidence>
<organism evidence="7 8">
    <name type="scientific">Candidatus Kaiserbacteria bacterium CG_4_8_14_3_um_filter_38_9</name>
    <dbReference type="NCBI Taxonomy" id="1974599"/>
    <lineage>
        <taxon>Bacteria</taxon>
        <taxon>Candidatus Kaiseribacteriota</taxon>
    </lineage>
</organism>
<evidence type="ECO:0000256" key="5">
    <source>
        <dbReference type="RuleBase" id="RU000562"/>
    </source>
</evidence>
<name>A0A2M7IMX9_9BACT</name>
<dbReference type="PANTHER" id="PTHR21349:SF0">
    <property type="entry name" value="LARGE RIBOSOMAL SUBUNIT PROTEIN BL21M"/>
    <property type="match status" value="1"/>
</dbReference>
<feature type="compositionally biased region" description="Basic and acidic residues" evidence="6">
    <location>
        <begin position="102"/>
        <end position="111"/>
    </location>
</feature>
<evidence type="ECO:0000313" key="7">
    <source>
        <dbReference type="EMBL" id="PIW96637.1"/>
    </source>
</evidence>
<evidence type="ECO:0000256" key="3">
    <source>
        <dbReference type="ARBA" id="ARBA00023274"/>
    </source>
</evidence>
<keyword evidence="3 4" id="KW-0687">Ribonucleoprotein</keyword>
<protein>
    <recommendedName>
        <fullName evidence="4">Large ribosomal subunit protein bL21</fullName>
    </recommendedName>
</protein>
<evidence type="ECO:0000256" key="6">
    <source>
        <dbReference type="SAM" id="MobiDB-lite"/>
    </source>
</evidence>
<accession>A0A2M7IMX9</accession>
<gene>
    <name evidence="4 7" type="primary">rplU</name>
    <name evidence="7" type="ORF">COZ82_03935</name>
</gene>
<evidence type="ECO:0000256" key="1">
    <source>
        <dbReference type="ARBA" id="ARBA00008563"/>
    </source>
</evidence>
<dbReference type="GO" id="GO:0005737">
    <property type="term" value="C:cytoplasm"/>
    <property type="evidence" value="ECO:0007669"/>
    <property type="project" value="UniProtKB-ARBA"/>
</dbReference>
<dbReference type="GO" id="GO:0019843">
    <property type="term" value="F:rRNA binding"/>
    <property type="evidence" value="ECO:0007669"/>
    <property type="project" value="UniProtKB-UniRule"/>
</dbReference>
<dbReference type="InterPro" id="IPR028909">
    <property type="entry name" value="bL21-like"/>
</dbReference>
<keyword evidence="2 4" id="KW-0689">Ribosomal protein</keyword>
<comment type="similarity">
    <text evidence="1 4 5">Belongs to the bacterial ribosomal protein bL21 family.</text>
</comment>
<dbReference type="Proteomes" id="UP000230837">
    <property type="component" value="Unassembled WGS sequence"/>
</dbReference>
<dbReference type="EMBL" id="PFHR01000207">
    <property type="protein sequence ID" value="PIW96637.1"/>
    <property type="molecule type" value="Genomic_DNA"/>
</dbReference>
<dbReference type="GO" id="GO:0006412">
    <property type="term" value="P:translation"/>
    <property type="evidence" value="ECO:0007669"/>
    <property type="project" value="UniProtKB-UniRule"/>
</dbReference>
<comment type="caution">
    <text evidence="7">The sequence shown here is derived from an EMBL/GenBank/DDBJ whole genome shotgun (WGS) entry which is preliminary data.</text>
</comment>
<reference evidence="8" key="1">
    <citation type="submission" date="2017-09" db="EMBL/GenBank/DDBJ databases">
        <title>Depth-based differentiation of microbial function through sediment-hosted aquifers and enrichment of novel symbionts in the deep terrestrial subsurface.</title>
        <authorList>
            <person name="Probst A.J."/>
            <person name="Ladd B."/>
            <person name="Jarett J.K."/>
            <person name="Geller-Mcgrath D.E."/>
            <person name="Sieber C.M.K."/>
            <person name="Emerson J.B."/>
            <person name="Anantharaman K."/>
            <person name="Thomas B.C."/>
            <person name="Malmstrom R."/>
            <person name="Stieglmeier M."/>
            <person name="Klingl A."/>
            <person name="Woyke T."/>
            <person name="Ryan C.M."/>
            <person name="Banfield J.F."/>
        </authorList>
    </citation>
    <scope>NUCLEOTIDE SEQUENCE [LARGE SCALE GENOMIC DNA]</scope>
</reference>
<dbReference type="NCBIfam" id="TIGR00061">
    <property type="entry name" value="L21"/>
    <property type="match status" value="1"/>
</dbReference>
<dbReference type="GO" id="GO:1990904">
    <property type="term" value="C:ribonucleoprotein complex"/>
    <property type="evidence" value="ECO:0007669"/>
    <property type="project" value="UniProtKB-KW"/>
</dbReference>
<dbReference type="GO" id="GO:0003735">
    <property type="term" value="F:structural constituent of ribosome"/>
    <property type="evidence" value="ECO:0007669"/>
    <property type="project" value="InterPro"/>
</dbReference>
<dbReference type="InterPro" id="IPR001787">
    <property type="entry name" value="Ribosomal_bL21"/>
</dbReference>
<dbReference type="PANTHER" id="PTHR21349">
    <property type="entry name" value="50S RIBOSOMAL PROTEIN L21"/>
    <property type="match status" value="1"/>
</dbReference>
<feature type="region of interest" description="Disordered" evidence="6">
    <location>
        <begin position="91"/>
        <end position="111"/>
    </location>
</feature>
<dbReference type="GO" id="GO:0005840">
    <property type="term" value="C:ribosome"/>
    <property type="evidence" value="ECO:0007669"/>
    <property type="project" value="UniProtKB-KW"/>
</dbReference>
<dbReference type="SUPFAM" id="SSF141091">
    <property type="entry name" value="L21p-like"/>
    <property type="match status" value="1"/>
</dbReference>
<keyword evidence="4 5" id="KW-0694">RNA-binding</keyword>
<evidence type="ECO:0000256" key="4">
    <source>
        <dbReference type="HAMAP-Rule" id="MF_01363"/>
    </source>
</evidence>
<comment type="subunit">
    <text evidence="4">Part of the 50S ribosomal subunit. Contacts protein L20.</text>
</comment>
<sequence>MATTTKKQAPFAVIETGGKQYIVSVGDVLEVEMLGDFSEGDAIEFDTVLMTDDGSAAKIGTPYTGTKVKATYMGMNKGPKITILRYQPKSNRDRKIGHRQKHAEIKIDSIN</sequence>
<keyword evidence="4 5" id="KW-0699">rRNA-binding</keyword>
<dbReference type="HAMAP" id="MF_01363">
    <property type="entry name" value="Ribosomal_bL21"/>
    <property type="match status" value="1"/>
</dbReference>
<dbReference type="Pfam" id="PF00829">
    <property type="entry name" value="Ribosomal_L21p"/>
    <property type="match status" value="1"/>
</dbReference>
<dbReference type="AlphaFoldDB" id="A0A2M7IMX9"/>